<evidence type="ECO:0000313" key="1">
    <source>
        <dbReference type="EMBL" id="KAH9490496.1"/>
    </source>
</evidence>
<reference evidence="1" key="1">
    <citation type="submission" date="2013-05" db="EMBL/GenBank/DDBJ databases">
        <authorList>
            <person name="Yim A.K.Y."/>
            <person name="Chan T.F."/>
            <person name="Ji K.M."/>
            <person name="Liu X.Y."/>
            <person name="Zhou J.W."/>
            <person name="Li R.Q."/>
            <person name="Yang K.Y."/>
            <person name="Li J."/>
            <person name="Li M."/>
            <person name="Law P.T.W."/>
            <person name="Wu Y.L."/>
            <person name="Cai Z.L."/>
            <person name="Qin H."/>
            <person name="Bao Y."/>
            <person name="Leung R.K.K."/>
            <person name="Ng P.K.S."/>
            <person name="Zou J."/>
            <person name="Zhong X.J."/>
            <person name="Ran P.X."/>
            <person name="Zhong N.S."/>
            <person name="Liu Z.G."/>
            <person name="Tsui S.K.W."/>
        </authorList>
    </citation>
    <scope>NUCLEOTIDE SEQUENCE</scope>
    <source>
        <strain evidence="1">Derf</strain>
        <tissue evidence="1">Whole organism</tissue>
    </source>
</reference>
<dbReference type="AlphaFoldDB" id="A0A922HK63"/>
<organism evidence="1 2">
    <name type="scientific">Dermatophagoides farinae</name>
    <name type="common">American house dust mite</name>
    <dbReference type="NCBI Taxonomy" id="6954"/>
    <lineage>
        <taxon>Eukaryota</taxon>
        <taxon>Metazoa</taxon>
        <taxon>Ecdysozoa</taxon>
        <taxon>Arthropoda</taxon>
        <taxon>Chelicerata</taxon>
        <taxon>Arachnida</taxon>
        <taxon>Acari</taxon>
        <taxon>Acariformes</taxon>
        <taxon>Sarcoptiformes</taxon>
        <taxon>Astigmata</taxon>
        <taxon>Psoroptidia</taxon>
        <taxon>Analgoidea</taxon>
        <taxon>Pyroglyphidae</taxon>
        <taxon>Dermatophagoidinae</taxon>
        <taxon>Dermatophagoides</taxon>
    </lineage>
</organism>
<evidence type="ECO:0000313" key="2">
    <source>
        <dbReference type="Proteomes" id="UP000790347"/>
    </source>
</evidence>
<gene>
    <name evidence="1" type="ORF">DERF_016696</name>
</gene>
<protein>
    <submittedName>
        <fullName evidence="1">Uncharacterized protein</fullName>
    </submittedName>
</protein>
<dbReference type="Proteomes" id="UP000790347">
    <property type="component" value="Unassembled WGS sequence"/>
</dbReference>
<proteinExistence type="predicted"/>
<keyword evidence="2" id="KW-1185">Reference proteome</keyword>
<dbReference type="EMBL" id="ASGP02000010">
    <property type="protein sequence ID" value="KAH9490496.1"/>
    <property type="molecule type" value="Genomic_DNA"/>
</dbReference>
<name>A0A922HK63_DERFA</name>
<reference evidence="1" key="2">
    <citation type="journal article" date="2022" name="Res Sq">
        <title>Comparative Genomics Reveals Insights into the Divergent Evolution of Astigmatic Mites and Household Pest Adaptations.</title>
        <authorList>
            <person name="Xiong Q."/>
            <person name="Wan A.T.-Y."/>
            <person name="Liu X.-Y."/>
            <person name="Fung C.S.-H."/>
            <person name="Xiao X."/>
            <person name="Malainual N."/>
            <person name="Hou J."/>
            <person name="Wang L."/>
            <person name="Wang M."/>
            <person name="Yang K."/>
            <person name="Cui Y."/>
            <person name="Leung E."/>
            <person name="Nong W."/>
            <person name="Shin S.-K."/>
            <person name="Au S."/>
            <person name="Jeong K.Y."/>
            <person name="Chew F.T."/>
            <person name="Hui J."/>
            <person name="Leung T.F."/>
            <person name="Tungtrongchitr A."/>
            <person name="Zhong N."/>
            <person name="Liu Z."/>
            <person name="Tsui S."/>
        </authorList>
    </citation>
    <scope>NUCLEOTIDE SEQUENCE</scope>
    <source>
        <strain evidence="1">Derf</strain>
        <tissue evidence="1">Whole organism</tissue>
    </source>
</reference>
<accession>A0A922HK63</accession>
<comment type="caution">
    <text evidence="1">The sequence shown here is derived from an EMBL/GenBank/DDBJ whole genome shotgun (WGS) entry which is preliminary data.</text>
</comment>
<sequence length="67" mass="7903">MNEKQMLHYDSRIDYDDDYSTEGTEDRLGGLEWDIFNKSAIYIDLYASKFPIAHQLLDEQKKLSITL</sequence>